<reference evidence="2" key="1">
    <citation type="journal article" date="2019" name="Int. J. Syst. Evol. Microbiol.">
        <title>The Global Catalogue of Microorganisms (GCM) 10K type strain sequencing project: providing services to taxonomists for standard genome sequencing and annotation.</title>
        <authorList>
            <consortium name="The Broad Institute Genomics Platform"/>
            <consortium name="The Broad Institute Genome Sequencing Center for Infectious Disease"/>
            <person name="Wu L."/>
            <person name="Ma J."/>
        </authorList>
    </citation>
    <scope>NUCLEOTIDE SEQUENCE [LARGE SCALE GENOMIC DNA]</scope>
    <source>
        <strain evidence="2">KCTC 52039</strain>
    </source>
</reference>
<comment type="caution">
    <text evidence="1">The sequence shown here is derived from an EMBL/GenBank/DDBJ whole genome shotgun (WGS) entry which is preliminary data.</text>
</comment>
<name>A0ABV7IY79_9RHOB</name>
<proteinExistence type="predicted"/>
<dbReference type="Proteomes" id="UP001595547">
    <property type="component" value="Unassembled WGS sequence"/>
</dbReference>
<evidence type="ECO:0000313" key="2">
    <source>
        <dbReference type="Proteomes" id="UP001595547"/>
    </source>
</evidence>
<accession>A0ABV7IY79</accession>
<dbReference type="InterPro" id="IPR046171">
    <property type="entry name" value="DUF6173"/>
</dbReference>
<dbReference type="Pfam" id="PF19670">
    <property type="entry name" value="DUF6173"/>
    <property type="match status" value="1"/>
</dbReference>
<organism evidence="1 2">
    <name type="scientific">Cypionkella sinensis</name>
    <dbReference type="NCBI Taxonomy" id="1756043"/>
    <lineage>
        <taxon>Bacteria</taxon>
        <taxon>Pseudomonadati</taxon>
        <taxon>Pseudomonadota</taxon>
        <taxon>Alphaproteobacteria</taxon>
        <taxon>Rhodobacterales</taxon>
        <taxon>Paracoccaceae</taxon>
        <taxon>Cypionkella</taxon>
    </lineage>
</organism>
<sequence length="166" mass="17676">MTKPLDPAAEAALGAAVSKAAGLPRAHAIHADPAAPLSAEQQPLPAALQRRPLAEKSPAEWAYERIILYIRNFESQLDAQQEIAMGFAGSEAGVLKIEGLGFFEPDLLTFYGRDDDGMKTQLIQHVSQLSVMLRAVPKAAPEAPPKRIGFRLTSGWMGGESGDGSA</sequence>
<keyword evidence="2" id="KW-1185">Reference proteome</keyword>
<dbReference type="EMBL" id="JBHRTO010000001">
    <property type="protein sequence ID" value="MFC3181456.1"/>
    <property type="molecule type" value="Genomic_DNA"/>
</dbReference>
<evidence type="ECO:0000313" key="1">
    <source>
        <dbReference type="EMBL" id="MFC3181456.1"/>
    </source>
</evidence>
<dbReference type="RefSeq" id="WP_380073057.1">
    <property type="nucleotide sequence ID" value="NZ_JBHRTO010000001.1"/>
</dbReference>
<protein>
    <submittedName>
        <fullName evidence="1">DUF6173 family protein</fullName>
    </submittedName>
</protein>
<gene>
    <name evidence="1" type="ORF">ACFOGH_10690</name>
</gene>